<dbReference type="OMA" id="WETRCER"/>
<evidence type="ECO:0000313" key="3">
    <source>
        <dbReference type="Proteomes" id="UP000001593"/>
    </source>
</evidence>
<feature type="region of interest" description="Disordered" evidence="1">
    <location>
        <begin position="769"/>
        <end position="800"/>
    </location>
</feature>
<feature type="region of interest" description="Disordered" evidence="1">
    <location>
        <begin position="228"/>
        <end position="266"/>
    </location>
</feature>
<feature type="compositionally biased region" description="Pro residues" evidence="1">
    <location>
        <begin position="926"/>
        <end position="937"/>
    </location>
</feature>
<feature type="compositionally biased region" description="Basic and acidic residues" evidence="1">
    <location>
        <begin position="228"/>
        <end position="241"/>
    </location>
</feature>
<feature type="compositionally biased region" description="Polar residues" evidence="1">
    <location>
        <begin position="73"/>
        <end position="96"/>
    </location>
</feature>
<evidence type="ECO:0000256" key="1">
    <source>
        <dbReference type="SAM" id="MobiDB-lite"/>
    </source>
</evidence>
<evidence type="ECO:0000313" key="2">
    <source>
        <dbReference type="EMBL" id="EDO34970.1"/>
    </source>
</evidence>
<gene>
    <name evidence="2" type="ORF">NEMVEDRAFT_v1g246253</name>
</gene>
<dbReference type="InParanoid" id="A7SMV2"/>
<protein>
    <recommendedName>
        <fullName evidence="4">MIF4G domain-containing protein</fullName>
    </recommendedName>
</protein>
<dbReference type="InterPro" id="IPR016024">
    <property type="entry name" value="ARM-type_fold"/>
</dbReference>
<dbReference type="AlphaFoldDB" id="A7SMV2"/>
<feature type="compositionally biased region" description="Polar residues" evidence="1">
    <location>
        <begin position="152"/>
        <end position="172"/>
    </location>
</feature>
<dbReference type="Gene3D" id="1.25.40.180">
    <property type="match status" value="1"/>
</dbReference>
<accession>A7SMV2</accession>
<organism evidence="2 3">
    <name type="scientific">Nematostella vectensis</name>
    <name type="common">Starlet sea anemone</name>
    <dbReference type="NCBI Taxonomy" id="45351"/>
    <lineage>
        <taxon>Eukaryota</taxon>
        <taxon>Metazoa</taxon>
        <taxon>Cnidaria</taxon>
        <taxon>Anthozoa</taxon>
        <taxon>Hexacorallia</taxon>
        <taxon>Actiniaria</taxon>
        <taxon>Edwardsiidae</taxon>
        <taxon>Nematostella</taxon>
    </lineage>
</organism>
<feature type="region of interest" description="Disordered" evidence="1">
    <location>
        <begin position="590"/>
        <end position="625"/>
    </location>
</feature>
<feature type="compositionally biased region" description="Polar residues" evidence="1">
    <location>
        <begin position="719"/>
        <end position="730"/>
    </location>
</feature>
<feature type="compositionally biased region" description="Polar residues" evidence="1">
    <location>
        <begin position="243"/>
        <end position="259"/>
    </location>
</feature>
<feature type="compositionally biased region" description="Basic and acidic residues" evidence="1">
    <location>
        <begin position="984"/>
        <end position="993"/>
    </location>
</feature>
<keyword evidence="3" id="KW-1185">Reference proteome</keyword>
<feature type="compositionally biased region" description="Low complexity" evidence="1">
    <location>
        <begin position="1086"/>
        <end position="1098"/>
    </location>
</feature>
<sequence>MYCFHKKENENQWSQAAICRFRDLISCENRLLAYHAPGSFQLALYIRNDNGDETSISSILAREGFAQEMPSDVGTNIPDQACPSDSQKDQPSSCQEPTPLDKQQLEQLEKLEQQLSLPQRPNSGRESRHSPASFGNDHGSSRPHLASPGEFTATSKGLASLPTRTQEQTSAFTVPDEQPDRYLPPHLRMGQQQEPDRANREEASTKWPEESSLIGNPWLASDMQETLKQPHEQHFLSDKRPPSSHTHPQSLSQEGSNLFPTGHIAFHGPKLGRRSLAAIFSTPVKSDHGEVSKLQAYAQEQQQQQHIPRPQLHEYQQQQQQQRDPVRHFEPLKVQPTNENSNDKAMKKELEWQKWKFQRNLKKILDRASLSNIEELSCELAQCVAESRLSQNFKGVSETVVMLEMIIERVLDGKSFSDIATKLCWLLSGLEVSMFQEHFRGVVLAFRDELIEQHISSSWETRCERFCSFLANMFVTLNLKEGSAPQNLKQAVLLVINQSLNKWVALDKNLSEAELNVRAACLCNLLKVIGPVMEENRGSCEESDLRQMFGSTLRDLVLSTELPRSTRERLLDLLLHRASGWCSPCDESENQAESCSDSNQDVLVEPENSDDGEFANSEDTSQQNDLIQDKEEDQAGWDPYAQVSTMLEQLKLDDLFPKFRDNCIRDSLLTANKDEFKKTLQEAGFPPGVILEIRMFLDEGYFPLKARPIEKPTTVPADASSSGANSSTHQDVPAEQKHVPPNTTEEDHARTEVNELHRELNQLMTIESTGGSLSKRMPSPKGKASPSLEGTPYSRRSSVSERLRRFSSGHSADEGKQHVIIDSHNTFEPSYLSRTPPLRVDTTAFDFDLGPVSPSAQNQLTYSAVVKAKNEEASPEAASKTVPVKLTALTRGNETNKDVSPKTVSGKGLEESKDGTGKRDQSRSLPRPPPGFPPLPPQTWAQGQGKGELRLTVLNSTKPRGKCEEDGAEGESAPWCGKLGSDQEESKEREHVGPSRGGYRGGRGGMSRGYQDNKSWGEPGHVQPQGAWSDRCTGPTRVSRERADRQEERPRETTTSRGGFGGFGRPERSRTQQEHSSYKGGFGIPSDSQTFSRTSSSQGYGGGFYDEAPSKLQPFGQRGPKACYICGSPEHLHCDDRTKLFID</sequence>
<feature type="compositionally biased region" description="Basic and acidic residues" evidence="1">
    <location>
        <begin position="1038"/>
        <end position="1054"/>
    </location>
</feature>
<feature type="region of interest" description="Disordered" evidence="1">
    <location>
        <begin position="871"/>
        <end position="1113"/>
    </location>
</feature>
<dbReference type="eggNOG" id="ENOG502SEXZ">
    <property type="taxonomic scope" value="Eukaryota"/>
</dbReference>
<reference evidence="2 3" key="1">
    <citation type="journal article" date="2007" name="Science">
        <title>Sea anemone genome reveals ancestral eumetazoan gene repertoire and genomic organization.</title>
        <authorList>
            <person name="Putnam N.H."/>
            <person name="Srivastava M."/>
            <person name="Hellsten U."/>
            <person name="Dirks B."/>
            <person name="Chapman J."/>
            <person name="Salamov A."/>
            <person name="Terry A."/>
            <person name="Shapiro H."/>
            <person name="Lindquist E."/>
            <person name="Kapitonov V.V."/>
            <person name="Jurka J."/>
            <person name="Genikhovich G."/>
            <person name="Grigoriev I.V."/>
            <person name="Lucas S.M."/>
            <person name="Steele R.E."/>
            <person name="Finnerty J.R."/>
            <person name="Technau U."/>
            <person name="Martindale M.Q."/>
            <person name="Rokhsar D.S."/>
        </authorList>
    </citation>
    <scope>NUCLEOTIDE SEQUENCE [LARGE SCALE GENOMIC DNA]</scope>
    <source>
        <strain evidence="3">CH2 X CH6</strain>
    </source>
</reference>
<dbReference type="SUPFAM" id="SSF48371">
    <property type="entry name" value="ARM repeat"/>
    <property type="match status" value="1"/>
</dbReference>
<dbReference type="Proteomes" id="UP000001593">
    <property type="component" value="Unassembled WGS sequence"/>
</dbReference>
<feature type="region of interest" description="Disordered" evidence="1">
    <location>
        <begin position="69"/>
        <end position="100"/>
    </location>
</feature>
<feature type="compositionally biased region" description="Polar residues" evidence="1">
    <location>
        <begin position="591"/>
        <end position="601"/>
    </location>
</feature>
<feature type="compositionally biased region" description="Basic and acidic residues" evidence="1">
    <location>
        <begin position="194"/>
        <end position="209"/>
    </location>
</feature>
<proteinExistence type="predicted"/>
<feature type="region of interest" description="Disordered" evidence="1">
    <location>
        <begin position="116"/>
        <end position="213"/>
    </location>
</feature>
<feature type="compositionally biased region" description="Basic and acidic residues" evidence="1">
    <location>
        <begin position="908"/>
        <end position="922"/>
    </location>
</feature>
<name>A7SMV2_NEMVE</name>
<dbReference type="HOGENOM" id="CLU_277469_0_0_1"/>
<feature type="region of interest" description="Disordered" evidence="1">
    <location>
        <begin position="712"/>
        <end position="747"/>
    </location>
</feature>
<feature type="compositionally biased region" description="Gly residues" evidence="1">
    <location>
        <begin position="995"/>
        <end position="1007"/>
    </location>
</feature>
<feature type="compositionally biased region" description="Basic and acidic residues" evidence="1">
    <location>
        <begin position="1065"/>
        <end position="1077"/>
    </location>
</feature>
<dbReference type="EMBL" id="DS469713">
    <property type="protein sequence ID" value="EDO34970.1"/>
    <property type="molecule type" value="Genomic_DNA"/>
</dbReference>
<evidence type="ECO:0008006" key="4">
    <source>
        <dbReference type="Google" id="ProtNLM"/>
    </source>
</evidence>